<dbReference type="RefSeq" id="WP_090388564.1">
    <property type="nucleotide sequence ID" value="NZ_FMZO01000001.1"/>
</dbReference>
<evidence type="ECO:0000313" key="8">
    <source>
        <dbReference type="Proteomes" id="UP000198757"/>
    </source>
</evidence>
<feature type="transmembrane region" description="Helical" evidence="5">
    <location>
        <begin position="235"/>
        <end position="253"/>
    </location>
</feature>
<dbReference type="GO" id="GO:0055085">
    <property type="term" value="P:transmembrane transport"/>
    <property type="evidence" value="ECO:0007669"/>
    <property type="project" value="InterPro"/>
</dbReference>
<dbReference type="AlphaFoldDB" id="A0A1G6HWY1"/>
<feature type="transmembrane region" description="Helical" evidence="5">
    <location>
        <begin position="169"/>
        <end position="191"/>
    </location>
</feature>
<keyword evidence="8" id="KW-1185">Reference proteome</keyword>
<sequence>MNTNSKTKNIFSNLAADIPSSVVVFLVALPLCLGVALASNAPLFSGIIAGVCGGIIVGIMSGSQLSVSGPAAGLTAIVASAIITLQSFEAFLVVVVLAGIMQVILGFVKAGVIGDYIPNSVIKGMLAAIGLILIINQVPQLLGDKSALPANDEESIAATGNIFVNFFKAFGHITPAALLIGILCLVIHFVWEKLVAGKKGFIKLIPAPLLIVFIGVGLNALFAGTGLMPALTGSYLVSIPMAGSAGEFASFFTSPDWSAIGNSQVWVLALTIALVASLESLLSLEAIDDMDPYQRASPTNRELKAQGIGNIVSGLIGGIPVTSVIVRSSANVNAGAKTKMSAILHGLLLLGSVAFIPFLLNMIPKTALAAILIFTGYKLAKPALFKLYYRKGWDQFLPFVITIIAILATDLLKGVIVGIGVGLFFAFRSNFRKAVFVVKDDSKYLFRLRKDVSFLNKAIIKQNLEKVPDGARVIIDAMRADYIDKDIVEVIEDFIIHAPLKDIDVQLETSGFIDHGFSHKILANDNRDGHLRRTYTKVITSIKQTSVPDVTPELSNLASHSQ</sequence>
<dbReference type="Proteomes" id="UP000198757">
    <property type="component" value="Unassembled WGS sequence"/>
</dbReference>
<protein>
    <submittedName>
        <fullName evidence="7">Sulfate permease, SulP family</fullName>
    </submittedName>
</protein>
<evidence type="ECO:0000256" key="2">
    <source>
        <dbReference type="ARBA" id="ARBA00022692"/>
    </source>
</evidence>
<feature type="transmembrane region" description="Helical" evidence="5">
    <location>
        <begin position="265"/>
        <end position="287"/>
    </location>
</feature>
<dbReference type="OrthoDB" id="9769739at2"/>
<feature type="transmembrane region" description="Helical" evidence="5">
    <location>
        <begin position="91"/>
        <end position="108"/>
    </location>
</feature>
<feature type="transmembrane region" description="Helical" evidence="5">
    <location>
        <begin position="120"/>
        <end position="138"/>
    </location>
</feature>
<feature type="transmembrane region" description="Helical" evidence="5">
    <location>
        <begin position="396"/>
        <end position="427"/>
    </location>
</feature>
<feature type="transmembrane region" description="Helical" evidence="5">
    <location>
        <begin position="203"/>
        <end position="223"/>
    </location>
</feature>
<keyword evidence="4 5" id="KW-0472">Membrane</keyword>
<keyword evidence="3 5" id="KW-1133">Transmembrane helix</keyword>
<name>A0A1G6HWY1_NIADE</name>
<reference evidence="8" key="1">
    <citation type="submission" date="2016-10" db="EMBL/GenBank/DDBJ databases">
        <authorList>
            <person name="Varghese N."/>
            <person name="Submissions S."/>
        </authorList>
    </citation>
    <scope>NUCLEOTIDE SEQUENCE [LARGE SCALE GENOMIC DNA]</scope>
    <source>
        <strain evidence="8">DSM 25811 / CCM 8410 / LMG 26954 / E90</strain>
    </source>
</reference>
<proteinExistence type="predicted"/>
<feature type="transmembrane region" description="Helical" evidence="5">
    <location>
        <begin position="307"/>
        <end position="330"/>
    </location>
</feature>
<feature type="transmembrane region" description="Helical" evidence="5">
    <location>
        <begin position="12"/>
        <end position="37"/>
    </location>
</feature>
<evidence type="ECO:0000259" key="6">
    <source>
        <dbReference type="Pfam" id="PF00916"/>
    </source>
</evidence>
<evidence type="ECO:0000256" key="1">
    <source>
        <dbReference type="ARBA" id="ARBA00004141"/>
    </source>
</evidence>
<feature type="transmembrane region" description="Helical" evidence="5">
    <location>
        <begin position="43"/>
        <end position="60"/>
    </location>
</feature>
<organism evidence="7 8">
    <name type="scientific">Niabella drilacis (strain DSM 25811 / CCM 8410 / CCUG 62505 / LMG 26954 / E90)</name>
    <dbReference type="NCBI Taxonomy" id="1285928"/>
    <lineage>
        <taxon>Bacteria</taxon>
        <taxon>Pseudomonadati</taxon>
        <taxon>Bacteroidota</taxon>
        <taxon>Chitinophagia</taxon>
        <taxon>Chitinophagales</taxon>
        <taxon>Chitinophagaceae</taxon>
        <taxon>Niabella</taxon>
    </lineage>
</organism>
<dbReference type="GO" id="GO:0016020">
    <property type="term" value="C:membrane"/>
    <property type="evidence" value="ECO:0007669"/>
    <property type="project" value="UniProtKB-SubCell"/>
</dbReference>
<comment type="subcellular location">
    <subcellularLocation>
        <location evidence="1">Membrane</location>
        <topology evidence="1">Multi-pass membrane protein</topology>
    </subcellularLocation>
</comment>
<dbReference type="InterPro" id="IPR001902">
    <property type="entry name" value="SLC26A/SulP_fam"/>
</dbReference>
<accession>A0A1G6HWY1</accession>
<feature type="transmembrane region" description="Helical" evidence="5">
    <location>
        <begin position="366"/>
        <end position="384"/>
    </location>
</feature>
<dbReference type="STRING" id="1285928.SAMN04487894_1012"/>
<keyword evidence="2 5" id="KW-0812">Transmembrane</keyword>
<dbReference type="PANTHER" id="PTHR11814">
    <property type="entry name" value="SULFATE TRANSPORTER"/>
    <property type="match status" value="1"/>
</dbReference>
<dbReference type="Pfam" id="PF00916">
    <property type="entry name" value="Sulfate_transp"/>
    <property type="match status" value="1"/>
</dbReference>
<evidence type="ECO:0000256" key="3">
    <source>
        <dbReference type="ARBA" id="ARBA00022989"/>
    </source>
</evidence>
<feature type="transmembrane region" description="Helical" evidence="5">
    <location>
        <begin position="342"/>
        <end position="360"/>
    </location>
</feature>
<dbReference type="InterPro" id="IPR011547">
    <property type="entry name" value="SLC26A/SulP_dom"/>
</dbReference>
<feature type="domain" description="SLC26A/SulP transporter" evidence="6">
    <location>
        <begin position="14"/>
        <end position="385"/>
    </location>
</feature>
<evidence type="ECO:0000256" key="4">
    <source>
        <dbReference type="ARBA" id="ARBA00023136"/>
    </source>
</evidence>
<evidence type="ECO:0000256" key="5">
    <source>
        <dbReference type="SAM" id="Phobius"/>
    </source>
</evidence>
<dbReference type="EMBL" id="FMZO01000001">
    <property type="protein sequence ID" value="SDB98663.1"/>
    <property type="molecule type" value="Genomic_DNA"/>
</dbReference>
<feature type="transmembrane region" description="Helical" evidence="5">
    <location>
        <begin position="67"/>
        <end position="85"/>
    </location>
</feature>
<gene>
    <name evidence="7" type="ORF">SAMN04487894_1012</name>
</gene>
<evidence type="ECO:0000313" key="7">
    <source>
        <dbReference type="EMBL" id="SDB98663.1"/>
    </source>
</evidence>